<protein>
    <submittedName>
        <fullName evidence="1">Uncharacterized protein</fullName>
    </submittedName>
</protein>
<dbReference type="AlphaFoldDB" id="X0XFW2"/>
<dbReference type="EMBL" id="BARS01058880">
    <property type="protein sequence ID" value="GAG42074.1"/>
    <property type="molecule type" value="Genomic_DNA"/>
</dbReference>
<comment type="caution">
    <text evidence="1">The sequence shown here is derived from an EMBL/GenBank/DDBJ whole genome shotgun (WGS) entry which is preliminary data.</text>
</comment>
<feature type="non-terminal residue" evidence="1">
    <location>
        <position position="1"/>
    </location>
</feature>
<evidence type="ECO:0000313" key="1">
    <source>
        <dbReference type="EMBL" id="GAG42074.1"/>
    </source>
</evidence>
<accession>X0XFW2</accession>
<sequence length="35" mass="3829">LRDILCLMQAEACSYAEAINQRVAVKTATEEDDSA</sequence>
<organism evidence="1">
    <name type="scientific">marine sediment metagenome</name>
    <dbReference type="NCBI Taxonomy" id="412755"/>
    <lineage>
        <taxon>unclassified sequences</taxon>
        <taxon>metagenomes</taxon>
        <taxon>ecological metagenomes</taxon>
    </lineage>
</organism>
<reference evidence="1" key="1">
    <citation type="journal article" date="2014" name="Front. Microbiol.">
        <title>High frequency of phylogenetically diverse reductive dehalogenase-homologous genes in deep subseafloor sedimentary metagenomes.</title>
        <authorList>
            <person name="Kawai M."/>
            <person name="Futagami T."/>
            <person name="Toyoda A."/>
            <person name="Takaki Y."/>
            <person name="Nishi S."/>
            <person name="Hori S."/>
            <person name="Arai W."/>
            <person name="Tsubouchi T."/>
            <person name="Morono Y."/>
            <person name="Uchiyama I."/>
            <person name="Ito T."/>
            <person name="Fujiyama A."/>
            <person name="Inagaki F."/>
            <person name="Takami H."/>
        </authorList>
    </citation>
    <scope>NUCLEOTIDE SEQUENCE</scope>
    <source>
        <strain evidence="1">Expedition CK06-06</strain>
    </source>
</reference>
<gene>
    <name evidence="1" type="ORF">S01H1_85622</name>
</gene>
<proteinExistence type="predicted"/>
<name>X0XFW2_9ZZZZ</name>